<reference evidence="1" key="2">
    <citation type="submission" date="2008-09" db="EMBL/GenBank/DDBJ databases">
        <authorList>
            <person name="Thomson N.R."/>
        </authorList>
    </citation>
    <scope>NUCLEOTIDE SEQUENCE</scope>
    <source>
        <strain evidence="1">ATCC 43949</strain>
    </source>
</reference>
<reference evidence="1" key="1">
    <citation type="journal article" date="2008" name="Proc. Natl. Acad. Sci. U.S.A.">
        <title>Rapid virulence annotation (RVA): identification of virulence factors using a bacterial genome library and multiple invertebrate hosts.</title>
        <authorList>
            <person name="Waterfield N.R."/>
            <person name="Sanchez-Contreras M."/>
            <person name="Eleftherianos I."/>
            <person name="Dowling A."/>
            <person name="Wilkinson P."/>
            <person name="Parkhill J."/>
            <person name="Thomson N."/>
            <person name="Reynolds S.E."/>
            <person name="Bode H.B."/>
            <person name="Dorus S."/>
            <person name="Ffrench-Constant R.H."/>
        </authorList>
    </citation>
    <scope>NUCLEOTIDE SEQUENCE</scope>
    <source>
        <strain evidence="1">ATCC 43949</strain>
    </source>
</reference>
<sequence>MESVHFTQKYLTVFEKELVKAKDSKALIAAMEKHYPKLGDKSSLELSAKVLKGEMKWPQ</sequence>
<protein>
    <submittedName>
        <fullName evidence="1">Uncharacterized protein</fullName>
    </submittedName>
</protein>
<evidence type="ECO:0000313" key="1">
    <source>
        <dbReference type="EMBL" id="CAR67689.1"/>
    </source>
</evidence>
<accession>B6VNF9</accession>
<gene>
    <name evidence="1" type="ORF">PA-RVA20-21-0075</name>
</gene>
<name>B6VNF9_PHOAA</name>
<dbReference type="AlphaFoldDB" id="B6VNF9"/>
<organism evidence="1">
    <name type="scientific">Photorhabdus asymbiotica subsp. asymbiotica (strain ATCC 43949 / 3105-77)</name>
    <name type="common">Xenorhabdus luminescens (strain 2)</name>
    <dbReference type="NCBI Taxonomy" id="553480"/>
    <lineage>
        <taxon>Bacteria</taxon>
        <taxon>Pseudomonadati</taxon>
        <taxon>Pseudomonadota</taxon>
        <taxon>Gammaproteobacteria</taxon>
        <taxon>Enterobacterales</taxon>
        <taxon>Morganellaceae</taxon>
        <taxon>Photorhabdus</taxon>
    </lineage>
</organism>
<proteinExistence type="predicted"/>
<dbReference type="EMBL" id="FM211060">
    <property type="protein sequence ID" value="CAR67689.1"/>
    <property type="molecule type" value="Genomic_DNA"/>
</dbReference>